<dbReference type="OrthoDB" id="294295at2759"/>
<reference evidence="5" key="4">
    <citation type="journal article" date="2015" name="G3 (Bethesda)">
        <title>Genome sequences of three phytopathogenic species of the Magnaporthaceae family of fungi.</title>
        <authorList>
            <person name="Okagaki L.H."/>
            <person name="Nunes C.C."/>
            <person name="Sailsbery J."/>
            <person name="Clay B."/>
            <person name="Brown D."/>
            <person name="John T."/>
            <person name="Oh Y."/>
            <person name="Young N."/>
            <person name="Fitzgerald M."/>
            <person name="Haas B.J."/>
            <person name="Zeng Q."/>
            <person name="Young S."/>
            <person name="Adiconis X."/>
            <person name="Fan L."/>
            <person name="Levin J.Z."/>
            <person name="Mitchell T.K."/>
            <person name="Okubara P.A."/>
            <person name="Farman M.L."/>
            <person name="Kohn L.M."/>
            <person name="Birren B."/>
            <person name="Ma L.-J."/>
            <person name="Dean R.A."/>
        </authorList>
    </citation>
    <scope>NUCLEOTIDE SEQUENCE</scope>
    <source>
        <strain evidence="5">R3-111a-1</strain>
    </source>
</reference>
<dbReference type="PANTHER" id="PTHR43477:SF1">
    <property type="entry name" value="DIHYDROANTICAPSIN 7-DEHYDROGENASE"/>
    <property type="match status" value="1"/>
</dbReference>
<dbReference type="GO" id="GO:0016491">
    <property type="term" value="F:oxidoreductase activity"/>
    <property type="evidence" value="ECO:0007669"/>
    <property type="project" value="UniProtKB-KW"/>
</dbReference>
<gene>
    <name evidence="5" type="primary">20352581</name>
    <name evidence="4" type="ORF">GGTG_12123</name>
</gene>
<proteinExistence type="inferred from homology"/>
<dbReference type="eggNOG" id="KOG0725">
    <property type="taxonomic scope" value="Eukaryota"/>
</dbReference>
<dbReference type="Gene3D" id="3.40.50.720">
    <property type="entry name" value="NAD(P)-binding Rossmann-like Domain"/>
    <property type="match status" value="1"/>
</dbReference>
<keyword evidence="6" id="KW-1185">Reference proteome</keyword>
<evidence type="ECO:0000256" key="2">
    <source>
        <dbReference type="ARBA" id="ARBA00022857"/>
    </source>
</evidence>
<evidence type="ECO:0000313" key="6">
    <source>
        <dbReference type="Proteomes" id="UP000006039"/>
    </source>
</evidence>
<dbReference type="PRINTS" id="PR00081">
    <property type="entry name" value="GDHRDH"/>
</dbReference>
<dbReference type="InterPro" id="IPR002347">
    <property type="entry name" value="SDR_fam"/>
</dbReference>
<dbReference type="AlphaFoldDB" id="J3PF44"/>
<dbReference type="EMBL" id="GL385401">
    <property type="protein sequence ID" value="EJT71102.1"/>
    <property type="molecule type" value="Genomic_DNA"/>
</dbReference>
<comment type="similarity">
    <text evidence="1">Belongs to the short-chain dehydrogenases/reductases (SDR) family.</text>
</comment>
<reference evidence="6" key="1">
    <citation type="submission" date="2010-07" db="EMBL/GenBank/DDBJ databases">
        <title>The genome sequence of Gaeumannomyces graminis var. tritici strain R3-111a-1.</title>
        <authorList>
            <consortium name="The Broad Institute Genome Sequencing Platform"/>
            <person name="Ma L.-J."/>
            <person name="Dead R."/>
            <person name="Young S."/>
            <person name="Zeng Q."/>
            <person name="Koehrsen M."/>
            <person name="Alvarado L."/>
            <person name="Berlin A."/>
            <person name="Chapman S.B."/>
            <person name="Chen Z."/>
            <person name="Freedman E."/>
            <person name="Gellesch M."/>
            <person name="Goldberg J."/>
            <person name="Griggs A."/>
            <person name="Gujja S."/>
            <person name="Heilman E.R."/>
            <person name="Heiman D."/>
            <person name="Hepburn T."/>
            <person name="Howarth C."/>
            <person name="Jen D."/>
            <person name="Larson L."/>
            <person name="Mehta T."/>
            <person name="Neiman D."/>
            <person name="Pearson M."/>
            <person name="Roberts A."/>
            <person name="Saif S."/>
            <person name="Shea T."/>
            <person name="Shenoy N."/>
            <person name="Sisk P."/>
            <person name="Stolte C."/>
            <person name="Sykes S."/>
            <person name="Walk T."/>
            <person name="White J."/>
            <person name="Yandava C."/>
            <person name="Haas B."/>
            <person name="Nusbaum C."/>
            <person name="Birren B."/>
        </authorList>
    </citation>
    <scope>NUCLEOTIDE SEQUENCE [LARGE SCALE GENOMIC DNA]</scope>
    <source>
        <strain evidence="6">R3-111a-1</strain>
    </source>
</reference>
<reference evidence="4" key="2">
    <citation type="submission" date="2010-07" db="EMBL/GenBank/DDBJ databases">
        <authorList>
            <consortium name="The Broad Institute Genome Sequencing Platform"/>
            <consortium name="Broad Institute Genome Sequencing Center for Infectious Disease"/>
            <person name="Ma L.-J."/>
            <person name="Dead R."/>
            <person name="Young S."/>
            <person name="Zeng Q."/>
            <person name="Koehrsen M."/>
            <person name="Alvarado L."/>
            <person name="Berlin A."/>
            <person name="Chapman S.B."/>
            <person name="Chen Z."/>
            <person name="Freedman E."/>
            <person name="Gellesch M."/>
            <person name="Goldberg J."/>
            <person name="Griggs A."/>
            <person name="Gujja S."/>
            <person name="Heilman E.R."/>
            <person name="Heiman D."/>
            <person name="Hepburn T."/>
            <person name="Howarth C."/>
            <person name="Jen D."/>
            <person name="Larson L."/>
            <person name="Mehta T."/>
            <person name="Neiman D."/>
            <person name="Pearson M."/>
            <person name="Roberts A."/>
            <person name="Saif S."/>
            <person name="Shea T."/>
            <person name="Shenoy N."/>
            <person name="Sisk P."/>
            <person name="Stolte C."/>
            <person name="Sykes S."/>
            <person name="Walk T."/>
            <person name="White J."/>
            <person name="Yandava C."/>
            <person name="Haas B."/>
            <person name="Nusbaum C."/>
            <person name="Birren B."/>
        </authorList>
    </citation>
    <scope>NUCLEOTIDE SEQUENCE</scope>
    <source>
        <strain evidence="4">R3-111a-1</strain>
    </source>
</reference>
<dbReference type="EnsemblFungi" id="EJT71102">
    <property type="protein sequence ID" value="EJT71102"/>
    <property type="gene ID" value="GGTG_12123"/>
</dbReference>
<reference evidence="5" key="5">
    <citation type="submission" date="2018-04" db="UniProtKB">
        <authorList>
            <consortium name="EnsemblFungi"/>
        </authorList>
    </citation>
    <scope>IDENTIFICATION</scope>
    <source>
        <strain evidence="5">R3-111a-1</strain>
    </source>
</reference>
<dbReference type="GeneID" id="20352581"/>
<evidence type="ECO:0000313" key="5">
    <source>
        <dbReference type="EnsemblFungi" id="EJT71102"/>
    </source>
</evidence>
<dbReference type="InterPro" id="IPR051122">
    <property type="entry name" value="SDR_DHRS6-like"/>
</dbReference>
<dbReference type="VEuPathDB" id="FungiDB:GGTG_12123"/>
<keyword evidence="3" id="KW-0560">Oxidoreductase</keyword>
<dbReference type="PANTHER" id="PTHR43477">
    <property type="entry name" value="DIHYDROANTICAPSIN 7-DEHYDROGENASE"/>
    <property type="match status" value="1"/>
</dbReference>
<evidence type="ECO:0000313" key="4">
    <source>
        <dbReference type="EMBL" id="EJT71102.1"/>
    </source>
</evidence>
<organism evidence="4">
    <name type="scientific">Gaeumannomyces tritici (strain R3-111a-1)</name>
    <name type="common">Wheat and barley take-all root rot fungus</name>
    <name type="synonym">Gaeumannomyces graminis var. tritici</name>
    <dbReference type="NCBI Taxonomy" id="644352"/>
    <lineage>
        <taxon>Eukaryota</taxon>
        <taxon>Fungi</taxon>
        <taxon>Dikarya</taxon>
        <taxon>Ascomycota</taxon>
        <taxon>Pezizomycotina</taxon>
        <taxon>Sordariomycetes</taxon>
        <taxon>Sordariomycetidae</taxon>
        <taxon>Magnaporthales</taxon>
        <taxon>Magnaporthaceae</taxon>
        <taxon>Gaeumannomyces</taxon>
    </lineage>
</organism>
<dbReference type="InterPro" id="IPR036291">
    <property type="entry name" value="NAD(P)-bd_dom_sf"/>
</dbReference>
<dbReference type="InterPro" id="IPR057571">
    <property type="entry name" value="SDR_PhqE-like"/>
</dbReference>
<dbReference type="SUPFAM" id="SSF51735">
    <property type="entry name" value="NAD(P)-binding Rossmann-fold domains"/>
    <property type="match status" value="1"/>
</dbReference>
<dbReference type="Pfam" id="PF23441">
    <property type="entry name" value="SDR"/>
    <property type="match status" value="1"/>
</dbReference>
<protein>
    <submittedName>
        <fullName evidence="4 5">Uncharacterized protein</fullName>
    </submittedName>
</protein>
<reference evidence="4" key="3">
    <citation type="submission" date="2010-09" db="EMBL/GenBank/DDBJ databases">
        <title>Annotation of Gaeumannomyces graminis var. tritici R3-111a-1.</title>
        <authorList>
            <consortium name="The Broad Institute Genome Sequencing Platform"/>
            <person name="Ma L.-J."/>
            <person name="Dead R."/>
            <person name="Young S.K."/>
            <person name="Zeng Q."/>
            <person name="Gargeya S."/>
            <person name="Fitzgerald M."/>
            <person name="Haas B."/>
            <person name="Abouelleil A."/>
            <person name="Alvarado L."/>
            <person name="Arachchi H.M."/>
            <person name="Berlin A."/>
            <person name="Brown A."/>
            <person name="Chapman S.B."/>
            <person name="Chen Z."/>
            <person name="Dunbar C."/>
            <person name="Freedman E."/>
            <person name="Gearin G."/>
            <person name="Gellesch M."/>
            <person name="Goldberg J."/>
            <person name="Griggs A."/>
            <person name="Gujja S."/>
            <person name="Heiman D."/>
            <person name="Howarth C."/>
            <person name="Larson L."/>
            <person name="Lui A."/>
            <person name="MacDonald P.J.P."/>
            <person name="Mehta T."/>
            <person name="Montmayeur A."/>
            <person name="Murphy C."/>
            <person name="Neiman D."/>
            <person name="Pearson M."/>
            <person name="Priest M."/>
            <person name="Roberts A."/>
            <person name="Saif S."/>
            <person name="Shea T."/>
            <person name="Shenoy N."/>
            <person name="Sisk P."/>
            <person name="Stolte C."/>
            <person name="Sykes S."/>
            <person name="Yandava C."/>
            <person name="Wortman J."/>
            <person name="Nusbaum C."/>
            <person name="Birren B."/>
        </authorList>
    </citation>
    <scope>NUCLEOTIDE SEQUENCE</scope>
    <source>
        <strain evidence="4">R3-111a-1</strain>
    </source>
</reference>
<sequence length="259" mass="26629">MAKYNKLQDKHVLVIGGSAGIGKAVAAASLEAGARVTISSSSKARLDSAVRELQSSTGAVGQRISGIAIDLSAKDTIETNLEQLFQSAKQAGPVDHVVYTAGDSIPMTPLSEFQPAQAHAAIQLRMIAPLMVAKVAVRHLPSTRASSLTLTGGTLSERPAKGLAIASFLCGGIQAVTRALAVEMAPVRVNMVRPGLVDTGLLDGLGAEAKKSWMESVEATVPTGKVGQVEDVAEAYLWSMKDGNASGTVAGTDGGLLVV</sequence>
<dbReference type="RefSeq" id="XP_009228280.1">
    <property type="nucleotide sequence ID" value="XM_009230016.1"/>
</dbReference>
<keyword evidence="2" id="KW-0521">NADP</keyword>
<accession>J3PF44</accession>
<evidence type="ECO:0000256" key="1">
    <source>
        <dbReference type="ARBA" id="ARBA00006484"/>
    </source>
</evidence>
<dbReference type="HOGENOM" id="CLU_010194_15_2_1"/>
<evidence type="ECO:0000256" key="3">
    <source>
        <dbReference type="ARBA" id="ARBA00023002"/>
    </source>
</evidence>
<name>J3PF44_GAET3</name>
<dbReference type="Proteomes" id="UP000006039">
    <property type="component" value="Unassembled WGS sequence"/>
</dbReference>
<dbReference type="STRING" id="644352.J3PF44"/>